<proteinExistence type="predicted"/>
<organism evidence="8 9">
    <name type="scientific">Rubus argutus</name>
    <name type="common">Southern blackberry</name>
    <dbReference type="NCBI Taxonomy" id="59490"/>
    <lineage>
        <taxon>Eukaryota</taxon>
        <taxon>Viridiplantae</taxon>
        <taxon>Streptophyta</taxon>
        <taxon>Embryophyta</taxon>
        <taxon>Tracheophyta</taxon>
        <taxon>Spermatophyta</taxon>
        <taxon>Magnoliopsida</taxon>
        <taxon>eudicotyledons</taxon>
        <taxon>Gunneridae</taxon>
        <taxon>Pentapetalae</taxon>
        <taxon>rosids</taxon>
        <taxon>fabids</taxon>
        <taxon>Rosales</taxon>
        <taxon>Rosaceae</taxon>
        <taxon>Rosoideae</taxon>
        <taxon>Rosoideae incertae sedis</taxon>
        <taxon>Rubus</taxon>
    </lineage>
</organism>
<evidence type="ECO:0000256" key="1">
    <source>
        <dbReference type="ARBA" id="ARBA00022737"/>
    </source>
</evidence>
<keyword evidence="3" id="KW-0611">Plant defense</keyword>
<name>A0AAW1XR15_RUBAR</name>
<reference evidence="8 9" key="1">
    <citation type="journal article" date="2023" name="G3 (Bethesda)">
        <title>A chromosome-length genome assembly and annotation of blackberry (Rubus argutus, cv. 'Hillquist').</title>
        <authorList>
            <person name="Bruna T."/>
            <person name="Aryal R."/>
            <person name="Dudchenko O."/>
            <person name="Sargent D.J."/>
            <person name="Mead D."/>
            <person name="Buti M."/>
            <person name="Cavallini A."/>
            <person name="Hytonen T."/>
            <person name="Andres J."/>
            <person name="Pham M."/>
            <person name="Weisz D."/>
            <person name="Mascagni F."/>
            <person name="Usai G."/>
            <person name="Natali L."/>
            <person name="Bassil N."/>
            <person name="Fernandez G.E."/>
            <person name="Lomsadze A."/>
            <person name="Armour M."/>
            <person name="Olukolu B."/>
            <person name="Poorten T."/>
            <person name="Britton C."/>
            <person name="Davik J."/>
            <person name="Ashrafi H."/>
            <person name="Aiden E.L."/>
            <person name="Borodovsky M."/>
            <person name="Worthington M."/>
        </authorList>
    </citation>
    <scope>NUCLEOTIDE SEQUENCE [LARGE SCALE GENOMIC DNA]</scope>
    <source>
        <strain evidence="8">PI 553951</strain>
    </source>
</reference>
<evidence type="ECO:0008006" key="10">
    <source>
        <dbReference type="Google" id="ProtNLM"/>
    </source>
</evidence>
<feature type="domain" description="Disease resistance R13L4/SHOC-2-like LRR" evidence="7">
    <location>
        <begin position="515"/>
        <end position="771"/>
    </location>
</feature>
<dbReference type="Pfam" id="PF00931">
    <property type="entry name" value="NB-ARC"/>
    <property type="match status" value="1"/>
</dbReference>
<protein>
    <recommendedName>
        <fullName evidence="10">Disease resistance protein RPM1-like</fullName>
    </recommendedName>
</protein>
<evidence type="ECO:0000259" key="7">
    <source>
        <dbReference type="Pfam" id="PF23598"/>
    </source>
</evidence>
<dbReference type="AlphaFoldDB" id="A0AAW1XR15"/>
<feature type="domain" description="Disease resistance protein winged helix" evidence="6">
    <location>
        <begin position="410"/>
        <end position="471"/>
    </location>
</feature>
<dbReference type="InterPro" id="IPR042197">
    <property type="entry name" value="Apaf_helical"/>
</dbReference>
<dbReference type="EMBL" id="JBEDUW010000003">
    <property type="protein sequence ID" value="KAK9938786.1"/>
    <property type="molecule type" value="Genomic_DNA"/>
</dbReference>
<dbReference type="InterPro" id="IPR041118">
    <property type="entry name" value="Rx_N"/>
</dbReference>
<dbReference type="InterPro" id="IPR055414">
    <property type="entry name" value="LRR_R13L4/SHOC2-like"/>
</dbReference>
<dbReference type="InterPro" id="IPR044974">
    <property type="entry name" value="Disease_R_plants"/>
</dbReference>
<dbReference type="PRINTS" id="PR00364">
    <property type="entry name" value="DISEASERSIST"/>
</dbReference>
<keyword evidence="2" id="KW-0547">Nucleotide-binding</keyword>
<comment type="caution">
    <text evidence="8">The sequence shown here is derived from an EMBL/GenBank/DDBJ whole genome shotgun (WGS) entry which is preliminary data.</text>
</comment>
<evidence type="ECO:0000313" key="9">
    <source>
        <dbReference type="Proteomes" id="UP001457282"/>
    </source>
</evidence>
<evidence type="ECO:0000259" key="5">
    <source>
        <dbReference type="Pfam" id="PF18052"/>
    </source>
</evidence>
<accession>A0AAW1XR15</accession>
<dbReference type="FunFam" id="3.40.50.300:FF:001091">
    <property type="entry name" value="Probable disease resistance protein At1g61300"/>
    <property type="match status" value="1"/>
</dbReference>
<dbReference type="FunFam" id="1.10.8.430:FF:000003">
    <property type="entry name" value="Probable disease resistance protein At5g66910"/>
    <property type="match status" value="1"/>
</dbReference>
<feature type="domain" description="Disease resistance N-terminal" evidence="5">
    <location>
        <begin position="8"/>
        <end position="88"/>
    </location>
</feature>
<dbReference type="SUPFAM" id="SSF52058">
    <property type="entry name" value="L domain-like"/>
    <property type="match status" value="1"/>
</dbReference>
<dbReference type="Gene3D" id="1.10.8.430">
    <property type="entry name" value="Helical domain of apoptotic protease-activating factors"/>
    <property type="match status" value="1"/>
</dbReference>
<feature type="domain" description="NB-ARC" evidence="4">
    <location>
        <begin position="142"/>
        <end position="316"/>
    </location>
</feature>
<dbReference type="Pfam" id="PF23598">
    <property type="entry name" value="LRR_14"/>
    <property type="match status" value="1"/>
</dbReference>
<dbReference type="SUPFAM" id="SSF52540">
    <property type="entry name" value="P-loop containing nucleoside triphosphate hydrolases"/>
    <property type="match status" value="1"/>
</dbReference>
<dbReference type="InterPro" id="IPR036388">
    <property type="entry name" value="WH-like_DNA-bd_sf"/>
</dbReference>
<dbReference type="PANTHER" id="PTHR23155">
    <property type="entry name" value="DISEASE RESISTANCE PROTEIN RP"/>
    <property type="match status" value="1"/>
</dbReference>
<evidence type="ECO:0000259" key="4">
    <source>
        <dbReference type="Pfam" id="PF00931"/>
    </source>
</evidence>
<dbReference type="InterPro" id="IPR027417">
    <property type="entry name" value="P-loop_NTPase"/>
</dbReference>
<dbReference type="Pfam" id="PF18052">
    <property type="entry name" value="Rx_N"/>
    <property type="match status" value="1"/>
</dbReference>
<dbReference type="InterPro" id="IPR038005">
    <property type="entry name" value="RX-like_CC"/>
</dbReference>
<dbReference type="PANTHER" id="PTHR23155:SF1205">
    <property type="entry name" value="DISEASE RESISTANCE PROTEIN RPM1"/>
    <property type="match status" value="1"/>
</dbReference>
<dbReference type="InterPro" id="IPR058922">
    <property type="entry name" value="WHD_DRP"/>
</dbReference>
<dbReference type="GO" id="GO:0098542">
    <property type="term" value="P:defense response to other organism"/>
    <property type="evidence" value="ECO:0007669"/>
    <property type="project" value="TreeGrafter"/>
</dbReference>
<dbReference type="Gene3D" id="3.80.10.10">
    <property type="entry name" value="Ribonuclease Inhibitor"/>
    <property type="match status" value="1"/>
</dbReference>
<evidence type="ECO:0000256" key="2">
    <source>
        <dbReference type="ARBA" id="ARBA00022741"/>
    </source>
</evidence>
<dbReference type="Pfam" id="PF23559">
    <property type="entry name" value="WHD_DRP"/>
    <property type="match status" value="1"/>
</dbReference>
<dbReference type="InterPro" id="IPR002182">
    <property type="entry name" value="NB-ARC"/>
</dbReference>
<keyword evidence="1" id="KW-0677">Repeat</keyword>
<dbReference type="Gene3D" id="1.20.5.4130">
    <property type="match status" value="1"/>
</dbReference>
<gene>
    <name evidence="8" type="ORF">M0R45_015507</name>
</gene>
<evidence type="ECO:0000259" key="6">
    <source>
        <dbReference type="Pfam" id="PF23559"/>
    </source>
</evidence>
<evidence type="ECO:0000256" key="3">
    <source>
        <dbReference type="ARBA" id="ARBA00022821"/>
    </source>
</evidence>
<dbReference type="Gene3D" id="1.10.10.10">
    <property type="entry name" value="Winged helix-like DNA-binding domain superfamily/Winged helix DNA-binding domain"/>
    <property type="match status" value="1"/>
</dbReference>
<dbReference type="Proteomes" id="UP001457282">
    <property type="component" value="Unassembled WGS sequence"/>
</dbReference>
<dbReference type="Gene3D" id="3.40.50.300">
    <property type="entry name" value="P-loop containing nucleotide triphosphate hydrolases"/>
    <property type="match status" value="1"/>
</dbReference>
<keyword evidence="9" id="KW-1185">Reference proteome</keyword>
<sequence>MASAVTDLLIAKIVGILENEASSMAGVRDQVDEIAQELESMKAFLEDSEGKTSRTKLEDAWVARVRDLTYDVEDIIDEFMRQIASKLQKITRTIQAIPERNQRYATSTGGRTSTSQHDVRKLVQKSESSLLIKEDGLVGIESKKQLLMGWLMNEEDSQIVVSVVGMGGSGKTTLVAKTFTNEVVKRHFDCCAWITVSQTFVIEDLFKKLIKEFYKAKEGNVLPDLNAMSCRELQEMLTNYLESKRYLIVLDDVWAITLWEQIRLAFPDSRSGSRIMLTTRNEDIASCSFGVESQVYRIRPLQEKEAWDLFSKKAFSTYHNKSCPAELEMLAWKLVKKCKGLPLAVVALAGLMSSKKSPDQWSRVYNNLNWHLSNNPLLEDVKSILFLSFNDLPYRLKHCFLYCSLFPDLINNKFLINLWMAEGFVEHVKGVTPEEVAEGYLTELIFLSMLQEVCISGERGCKMHDLMLELALSTSQNEKFCAVYDGRESMEEIGVCRLSIQTTEGEIKACKGISQLRSLFIFVDGTFSLCLFKTFLSRFKLLRVLHLEGVPIDKCPDEVVYFFNLRYLNLGGTQLKELPQSIGRLRNLQTLDLRDTKIEALPRGIVKLLNLRHLLMHRFNRDRNIFRLVEGMKAPLKFGNLKKLQVLSGIESEGNFIKVVKEMTQLRTLGISNVKGRDERDLCISLEEMKLLTELGLQVTNEEEFLRVNELSSPPPQLQRLEMVGKLESVPHWFRLLYSLKYLHLRWTRLEEDLLPHIEALPNLEMHVLWRSSVSVEGS</sequence>
<dbReference type="GO" id="GO:0043531">
    <property type="term" value="F:ADP binding"/>
    <property type="evidence" value="ECO:0007669"/>
    <property type="project" value="InterPro"/>
</dbReference>
<evidence type="ECO:0000313" key="8">
    <source>
        <dbReference type="EMBL" id="KAK9938786.1"/>
    </source>
</evidence>
<dbReference type="FunFam" id="1.10.10.10:FF:000322">
    <property type="entry name" value="Probable disease resistance protein At1g63360"/>
    <property type="match status" value="1"/>
</dbReference>
<dbReference type="InterPro" id="IPR032675">
    <property type="entry name" value="LRR_dom_sf"/>
</dbReference>
<dbReference type="CDD" id="cd14798">
    <property type="entry name" value="RX-CC_like"/>
    <property type="match status" value="1"/>
</dbReference>